<sequence>MGLSITSGILADFLENEPEGYEAYKIEFEQLNKLLELNGYKPHIEPSKLDVDPIHVGGFPYSFLHYLRRFFAYYMNDEDWVVKPFNTELDPANDPIVEEESSMFYSHLLVHSDCEGYYIPIDFEEVIFDTDEITVPGAMVGSSFGLLTDLKSIAKKLGVELNEKLEVQNKEDLYKTIDDQGDFWIEKMVWLTLFEAANYSIANKTAIVFN</sequence>
<name>A0A1K1MTU9_9FLAO</name>
<dbReference type="EMBL" id="FPIY01000001">
    <property type="protein sequence ID" value="SFW26437.1"/>
    <property type="molecule type" value="Genomic_DNA"/>
</dbReference>
<proteinExistence type="predicted"/>
<evidence type="ECO:0000313" key="2">
    <source>
        <dbReference type="Proteomes" id="UP000183257"/>
    </source>
</evidence>
<dbReference type="AlphaFoldDB" id="A0A1K1MTU9"/>
<gene>
    <name evidence="1" type="ORF">SAMN05660313_00895</name>
</gene>
<evidence type="ECO:0000313" key="1">
    <source>
        <dbReference type="EMBL" id="SFW26437.1"/>
    </source>
</evidence>
<dbReference type="STRING" id="76595.SAMN05660313_00895"/>
<reference evidence="2" key="1">
    <citation type="submission" date="2016-11" db="EMBL/GenBank/DDBJ databases">
        <authorList>
            <person name="Varghese N."/>
            <person name="Submissions S."/>
        </authorList>
    </citation>
    <scope>NUCLEOTIDE SEQUENCE [LARGE SCALE GENOMIC DNA]</scope>
    <source>
        <strain evidence="2">DSM 24786</strain>
    </source>
</reference>
<keyword evidence="2" id="KW-1185">Reference proteome</keyword>
<dbReference type="RefSeq" id="WP_072302542.1">
    <property type="nucleotide sequence ID" value="NZ_FPIY01000001.1"/>
</dbReference>
<organism evidence="1 2">
    <name type="scientific">Cellulophaga fucicola</name>
    <dbReference type="NCBI Taxonomy" id="76595"/>
    <lineage>
        <taxon>Bacteria</taxon>
        <taxon>Pseudomonadati</taxon>
        <taxon>Bacteroidota</taxon>
        <taxon>Flavobacteriia</taxon>
        <taxon>Flavobacteriales</taxon>
        <taxon>Flavobacteriaceae</taxon>
        <taxon>Cellulophaga</taxon>
    </lineage>
</organism>
<dbReference type="Proteomes" id="UP000183257">
    <property type="component" value="Unassembled WGS sequence"/>
</dbReference>
<dbReference type="OrthoDB" id="583504at2"/>
<protein>
    <submittedName>
        <fullName evidence="1">Uncharacterized protein</fullName>
    </submittedName>
</protein>
<accession>A0A1K1MTU9</accession>